<protein>
    <submittedName>
        <fullName evidence="1">Uncharacterized protein</fullName>
    </submittedName>
</protein>
<name>A0ABT2ML51_9CYAN</name>
<comment type="caution">
    <text evidence="1">The sequence shown here is derived from an EMBL/GenBank/DDBJ whole genome shotgun (WGS) entry which is preliminary data.</text>
</comment>
<gene>
    <name evidence="1" type="ORF">NG799_03895</name>
</gene>
<reference evidence="1 2" key="1">
    <citation type="journal article" date="2022" name="Front. Microbiol.">
        <title>High genomic differentiation and limited gene flow indicate recent cryptic speciation within the genus Laspinema (cyanobacteria).</title>
        <authorList>
            <person name="Stanojkovic A."/>
            <person name="Skoupy S."/>
            <person name="Skaloud P."/>
            <person name="Dvorak P."/>
        </authorList>
    </citation>
    <scope>NUCLEOTIDE SEQUENCE [LARGE SCALE GENOMIC DNA]</scope>
    <source>
        <strain evidence="1 2">D2a</strain>
    </source>
</reference>
<keyword evidence="2" id="KW-1185">Reference proteome</keyword>
<sequence length="69" mass="7375">MSAAAQTKSSQLSILVQTEPSESISEQMIPASIKIVHAPLFQIKQILHDTGQDNIVQSTSDGEAGKALR</sequence>
<dbReference type="RefSeq" id="WP_368005173.1">
    <property type="nucleotide sequence ID" value="NZ_JAMXFF010000004.1"/>
</dbReference>
<dbReference type="EMBL" id="JAMXFF010000004">
    <property type="protein sequence ID" value="MCT7965474.1"/>
    <property type="molecule type" value="Genomic_DNA"/>
</dbReference>
<proteinExistence type="predicted"/>
<dbReference type="Proteomes" id="UP001525890">
    <property type="component" value="Unassembled WGS sequence"/>
</dbReference>
<accession>A0ABT2ML51</accession>
<evidence type="ECO:0000313" key="2">
    <source>
        <dbReference type="Proteomes" id="UP001525890"/>
    </source>
</evidence>
<evidence type="ECO:0000313" key="1">
    <source>
        <dbReference type="EMBL" id="MCT7965474.1"/>
    </source>
</evidence>
<organism evidence="1 2">
    <name type="scientific">Laspinema palackyanum D2a</name>
    <dbReference type="NCBI Taxonomy" id="2953684"/>
    <lineage>
        <taxon>Bacteria</taxon>
        <taxon>Bacillati</taxon>
        <taxon>Cyanobacteriota</taxon>
        <taxon>Cyanophyceae</taxon>
        <taxon>Oscillatoriophycideae</taxon>
        <taxon>Oscillatoriales</taxon>
        <taxon>Laspinemataceae</taxon>
        <taxon>Laspinema</taxon>
        <taxon>Laspinema palackyanum</taxon>
    </lineage>
</organism>